<feature type="region of interest" description="Disordered" evidence="4">
    <location>
        <begin position="1"/>
        <end position="22"/>
    </location>
</feature>
<protein>
    <submittedName>
        <fullName evidence="6">Helix-turn-helix domain-containing protein</fullName>
    </submittedName>
</protein>
<feature type="region of interest" description="Disordered" evidence="4">
    <location>
        <begin position="115"/>
        <end position="150"/>
    </location>
</feature>
<keyword evidence="7" id="KW-1185">Reference proteome</keyword>
<keyword evidence="2" id="KW-0238">DNA-binding</keyword>
<dbReference type="InterPro" id="IPR020449">
    <property type="entry name" value="Tscrpt_reg_AraC-type_HTH"/>
</dbReference>
<name>A0ABW7TVS7_9NOCA</name>
<dbReference type="EMBL" id="JBIRUQ010000013">
    <property type="protein sequence ID" value="MFI1465135.1"/>
    <property type="molecule type" value="Genomic_DNA"/>
</dbReference>
<dbReference type="PROSITE" id="PS01124">
    <property type="entry name" value="HTH_ARAC_FAMILY_2"/>
    <property type="match status" value="1"/>
</dbReference>
<dbReference type="PRINTS" id="PR00032">
    <property type="entry name" value="HTHARAC"/>
</dbReference>
<organism evidence="6 7">
    <name type="scientific">Nocardia carnea</name>
    <dbReference type="NCBI Taxonomy" id="37328"/>
    <lineage>
        <taxon>Bacteria</taxon>
        <taxon>Bacillati</taxon>
        <taxon>Actinomycetota</taxon>
        <taxon>Actinomycetes</taxon>
        <taxon>Mycobacteriales</taxon>
        <taxon>Nocardiaceae</taxon>
        <taxon>Nocardia</taxon>
    </lineage>
</organism>
<accession>A0ABW7TVS7</accession>
<evidence type="ECO:0000259" key="5">
    <source>
        <dbReference type="PROSITE" id="PS01124"/>
    </source>
</evidence>
<dbReference type="PANTHER" id="PTHR46796">
    <property type="entry name" value="HTH-TYPE TRANSCRIPTIONAL ACTIVATOR RHAS-RELATED"/>
    <property type="match status" value="1"/>
</dbReference>
<sequence length="150" mass="16452">MRTSSPCVAPLSAGSRSSRRNELRREIRAGARIAGAGDLTVASTAGALGWSVRQIQLAFRAAGATPSEVIREERLRLARERLRNPAYRQRSITDIATGSGFDSVSSFTKAFHRRFGSTPGQIRERRENRSVRPPTGNQLADSVELPVDDF</sequence>
<reference evidence="6 7" key="1">
    <citation type="submission" date="2024-10" db="EMBL/GenBank/DDBJ databases">
        <title>The Natural Products Discovery Center: Release of the First 8490 Sequenced Strains for Exploring Actinobacteria Biosynthetic Diversity.</title>
        <authorList>
            <person name="Kalkreuter E."/>
            <person name="Kautsar S.A."/>
            <person name="Yang D."/>
            <person name="Bader C.D."/>
            <person name="Teijaro C.N."/>
            <person name="Fluegel L."/>
            <person name="Davis C.M."/>
            <person name="Simpson J.R."/>
            <person name="Lauterbach L."/>
            <person name="Steele A.D."/>
            <person name="Gui C."/>
            <person name="Meng S."/>
            <person name="Li G."/>
            <person name="Viehrig K."/>
            <person name="Ye F."/>
            <person name="Su P."/>
            <person name="Kiefer A.F."/>
            <person name="Nichols A."/>
            <person name="Cepeda A.J."/>
            <person name="Yan W."/>
            <person name="Fan B."/>
            <person name="Jiang Y."/>
            <person name="Adhikari A."/>
            <person name="Zheng C.-J."/>
            <person name="Schuster L."/>
            <person name="Cowan T.M."/>
            <person name="Smanski M.J."/>
            <person name="Chevrette M.G."/>
            <person name="De Carvalho L.P.S."/>
            <person name="Shen B."/>
        </authorList>
    </citation>
    <scope>NUCLEOTIDE SEQUENCE [LARGE SCALE GENOMIC DNA]</scope>
    <source>
        <strain evidence="6 7">NPDC020568</strain>
    </source>
</reference>
<comment type="caution">
    <text evidence="6">The sequence shown here is derived from an EMBL/GenBank/DDBJ whole genome shotgun (WGS) entry which is preliminary data.</text>
</comment>
<evidence type="ECO:0000313" key="6">
    <source>
        <dbReference type="EMBL" id="MFI1465135.1"/>
    </source>
</evidence>
<dbReference type="SUPFAM" id="SSF46689">
    <property type="entry name" value="Homeodomain-like"/>
    <property type="match status" value="1"/>
</dbReference>
<evidence type="ECO:0000256" key="1">
    <source>
        <dbReference type="ARBA" id="ARBA00023015"/>
    </source>
</evidence>
<evidence type="ECO:0000256" key="3">
    <source>
        <dbReference type="ARBA" id="ARBA00023163"/>
    </source>
</evidence>
<gene>
    <name evidence="6" type="ORF">ACH4WX_30860</name>
</gene>
<proteinExistence type="predicted"/>
<evidence type="ECO:0000256" key="2">
    <source>
        <dbReference type="ARBA" id="ARBA00023125"/>
    </source>
</evidence>
<keyword evidence="3" id="KW-0804">Transcription</keyword>
<dbReference type="PANTHER" id="PTHR46796:SF6">
    <property type="entry name" value="ARAC SUBFAMILY"/>
    <property type="match status" value="1"/>
</dbReference>
<evidence type="ECO:0000313" key="7">
    <source>
        <dbReference type="Proteomes" id="UP001611263"/>
    </source>
</evidence>
<dbReference type="Proteomes" id="UP001611263">
    <property type="component" value="Unassembled WGS sequence"/>
</dbReference>
<dbReference type="InterPro" id="IPR018060">
    <property type="entry name" value="HTH_AraC"/>
</dbReference>
<dbReference type="InterPro" id="IPR050204">
    <property type="entry name" value="AraC_XylS_family_regulators"/>
</dbReference>
<dbReference type="RefSeq" id="WP_081876011.1">
    <property type="nucleotide sequence ID" value="NZ_JBIRUQ010000013.1"/>
</dbReference>
<dbReference type="Pfam" id="PF12833">
    <property type="entry name" value="HTH_18"/>
    <property type="match status" value="1"/>
</dbReference>
<dbReference type="Gene3D" id="1.10.10.60">
    <property type="entry name" value="Homeodomain-like"/>
    <property type="match status" value="1"/>
</dbReference>
<evidence type="ECO:0000256" key="4">
    <source>
        <dbReference type="SAM" id="MobiDB-lite"/>
    </source>
</evidence>
<keyword evidence="1" id="KW-0805">Transcription regulation</keyword>
<dbReference type="InterPro" id="IPR009057">
    <property type="entry name" value="Homeodomain-like_sf"/>
</dbReference>
<dbReference type="SMART" id="SM00342">
    <property type="entry name" value="HTH_ARAC"/>
    <property type="match status" value="1"/>
</dbReference>
<feature type="domain" description="HTH araC/xylS-type" evidence="5">
    <location>
        <begin position="21"/>
        <end position="125"/>
    </location>
</feature>